<comment type="caution">
    <text evidence="1">The sequence shown here is derived from an EMBL/GenBank/DDBJ whole genome shotgun (WGS) entry which is preliminary data.</text>
</comment>
<gene>
    <name evidence="1" type="ORF">CLOSTHATH_07097</name>
</gene>
<accession>D3ATY3</accession>
<evidence type="ECO:0000313" key="2">
    <source>
        <dbReference type="Proteomes" id="UP000004968"/>
    </source>
</evidence>
<dbReference type="HOGENOM" id="CLU_3080662_0_0_9"/>
<evidence type="ECO:0000313" key="1">
    <source>
        <dbReference type="EMBL" id="EFC94722.1"/>
    </source>
</evidence>
<reference evidence="1 2" key="1">
    <citation type="submission" date="2010-01" db="EMBL/GenBank/DDBJ databases">
        <authorList>
            <person name="Weinstock G."/>
            <person name="Sodergren E."/>
            <person name="Clifton S."/>
            <person name="Fulton L."/>
            <person name="Fulton B."/>
            <person name="Courtney L."/>
            <person name="Fronick C."/>
            <person name="Harrison M."/>
            <person name="Strong C."/>
            <person name="Farmer C."/>
            <person name="Delahaunty K."/>
            <person name="Markovic C."/>
            <person name="Hall O."/>
            <person name="Minx P."/>
            <person name="Tomlinson C."/>
            <person name="Mitreva M."/>
            <person name="Nelson J."/>
            <person name="Hou S."/>
            <person name="Wollam A."/>
            <person name="Pepin K.H."/>
            <person name="Johnson M."/>
            <person name="Bhonagiri V."/>
            <person name="Nash W.E."/>
            <person name="Warren W."/>
            <person name="Chinwalla A."/>
            <person name="Mardis E.R."/>
            <person name="Wilson R.K."/>
        </authorList>
    </citation>
    <scope>NUCLEOTIDE SEQUENCE [LARGE SCALE GENOMIC DNA]</scope>
    <source>
        <strain evidence="1 2">DSM 13479</strain>
    </source>
</reference>
<proteinExistence type="predicted"/>
<sequence length="52" mass="5837">MICFLFRPYHSGWISGVSLCEFTMKNHHGVSATISQSIKTAITEGRSVYSEK</sequence>
<name>D3ATY3_9FIRM</name>
<dbReference type="EMBL" id="ACIO01000960">
    <property type="protein sequence ID" value="EFC94722.1"/>
    <property type="molecule type" value="Genomic_DNA"/>
</dbReference>
<dbReference type="AlphaFoldDB" id="D3ATY3"/>
<dbReference type="Proteomes" id="UP000004968">
    <property type="component" value="Unassembled WGS sequence"/>
</dbReference>
<organism evidence="1 2">
    <name type="scientific">Hungatella hathewayi DSM 13479</name>
    <dbReference type="NCBI Taxonomy" id="566550"/>
    <lineage>
        <taxon>Bacteria</taxon>
        <taxon>Bacillati</taxon>
        <taxon>Bacillota</taxon>
        <taxon>Clostridia</taxon>
        <taxon>Lachnospirales</taxon>
        <taxon>Lachnospiraceae</taxon>
        <taxon>Hungatella</taxon>
    </lineage>
</organism>
<protein>
    <submittedName>
        <fullName evidence="1">Uncharacterized protein</fullName>
    </submittedName>
</protein>